<dbReference type="Gene3D" id="1.20.120.1750">
    <property type="match status" value="1"/>
</dbReference>
<dbReference type="Proteomes" id="UP000813385">
    <property type="component" value="Unassembled WGS sequence"/>
</dbReference>
<keyword evidence="4" id="KW-0677">Repeat</keyword>
<dbReference type="AlphaFoldDB" id="A0A8K0X289"/>
<dbReference type="PANTHER" id="PTHR22770:SF47">
    <property type="entry name" value="E3 UBIQUITIN-PROTEIN LIGASE RNF216"/>
    <property type="match status" value="1"/>
</dbReference>
<keyword evidence="7" id="KW-0862">Zinc</keyword>
<comment type="pathway">
    <text evidence="1">Protein modification; protein ubiquitination.</text>
</comment>
<dbReference type="GO" id="GO:0008270">
    <property type="term" value="F:zinc ion binding"/>
    <property type="evidence" value="ECO:0007669"/>
    <property type="project" value="UniProtKB-KW"/>
</dbReference>
<gene>
    <name evidence="9" type="ORF">B0T11DRAFT_356174</name>
</gene>
<accession>A0A8K0X289</accession>
<keyword evidence="2" id="KW-0808">Transferase</keyword>
<dbReference type="OrthoDB" id="4848675at2759"/>
<keyword evidence="3" id="KW-0479">Metal-binding</keyword>
<dbReference type="InterPro" id="IPR051628">
    <property type="entry name" value="LUBAC_E3_Ligases"/>
</dbReference>
<feature type="domain" description="RING-type" evidence="8">
    <location>
        <begin position="1"/>
        <end position="139"/>
    </location>
</feature>
<protein>
    <recommendedName>
        <fullName evidence="8">RING-type domain-containing protein</fullName>
    </recommendedName>
</protein>
<sequence length="139" mass="15753">LTHALERAEFEVVVRLAGIKNVARCPFCPFFAECPPVEEGTELRCGRDYRGIVSCRLCRQKTHQPKTCEEMRGYRLSTQQYIDEAMSAALIRRCNKCHTPFIKDSGCNKMTCVVCSNEQSYVCPTSCDYAHFGGQMPDI</sequence>
<feature type="non-terminal residue" evidence="9">
    <location>
        <position position="1"/>
    </location>
</feature>
<dbReference type="PANTHER" id="PTHR22770">
    <property type="entry name" value="UBIQUITIN CONJUGATING ENZYME 7 INTERACTING PROTEIN-RELATED"/>
    <property type="match status" value="1"/>
</dbReference>
<dbReference type="Pfam" id="PF26200">
    <property type="entry name" value="Rcat_RNF216"/>
    <property type="match status" value="1"/>
</dbReference>
<evidence type="ECO:0000256" key="1">
    <source>
        <dbReference type="ARBA" id="ARBA00004906"/>
    </source>
</evidence>
<dbReference type="EMBL" id="JAGPXD010000004">
    <property type="protein sequence ID" value="KAH7359479.1"/>
    <property type="molecule type" value="Genomic_DNA"/>
</dbReference>
<dbReference type="SUPFAM" id="SSF57850">
    <property type="entry name" value="RING/U-box"/>
    <property type="match status" value="1"/>
</dbReference>
<evidence type="ECO:0000256" key="3">
    <source>
        <dbReference type="ARBA" id="ARBA00022723"/>
    </source>
</evidence>
<evidence type="ECO:0000256" key="2">
    <source>
        <dbReference type="ARBA" id="ARBA00022679"/>
    </source>
</evidence>
<evidence type="ECO:0000256" key="5">
    <source>
        <dbReference type="ARBA" id="ARBA00022771"/>
    </source>
</evidence>
<evidence type="ECO:0000313" key="10">
    <source>
        <dbReference type="Proteomes" id="UP000813385"/>
    </source>
</evidence>
<dbReference type="GO" id="GO:0016740">
    <property type="term" value="F:transferase activity"/>
    <property type="evidence" value="ECO:0007669"/>
    <property type="project" value="UniProtKB-KW"/>
</dbReference>
<organism evidence="9 10">
    <name type="scientific">Plectosphaerella cucumerina</name>
    <dbReference type="NCBI Taxonomy" id="40658"/>
    <lineage>
        <taxon>Eukaryota</taxon>
        <taxon>Fungi</taxon>
        <taxon>Dikarya</taxon>
        <taxon>Ascomycota</taxon>
        <taxon>Pezizomycotina</taxon>
        <taxon>Sordariomycetes</taxon>
        <taxon>Hypocreomycetidae</taxon>
        <taxon>Glomerellales</taxon>
        <taxon>Plectosphaerellaceae</taxon>
        <taxon>Plectosphaerella</taxon>
    </lineage>
</organism>
<comment type="caution">
    <text evidence="9">The sequence shown here is derived from an EMBL/GenBank/DDBJ whole genome shotgun (WGS) entry which is preliminary data.</text>
</comment>
<evidence type="ECO:0000256" key="7">
    <source>
        <dbReference type="ARBA" id="ARBA00022833"/>
    </source>
</evidence>
<keyword evidence="10" id="KW-1185">Reference proteome</keyword>
<evidence type="ECO:0000256" key="4">
    <source>
        <dbReference type="ARBA" id="ARBA00022737"/>
    </source>
</evidence>
<evidence type="ECO:0000313" key="9">
    <source>
        <dbReference type="EMBL" id="KAH7359479.1"/>
    </source>
</evidence>
<name>A0A8K0X289_9PEZI</name>
<dbReference type="InterPro" id="IPR044066">
    <property type="entry name" value="TRIAD_supradom"/>
</dbReference>
<dbReference type="PROSITE" id="PS51873">
    <property type="entry name" value="TRIAD"/>
    <property type="match status" value="1"/>
</dbReference>
<proteinExistence type="predicted"/>
<keyword evidence="5" id="KW-0863">Zinc-finger</keyword>
<keyword evidence="6" id="KW-0833">Ubl conjugation pathway</keyword>
<evidence type="ECO:0000256" key="6">
    <source>
        <dbReference type="ARBA" id="ARBA00022786"/>
    </source>
</evidence>
<reference evidence="9" key="1">
    <citation type="journal article" date="2021" name="Nat. Commun.">
        <title>Genetic determinants of endophytism in the Arabidopsis root mycobiome.</title>
        <authorList>
            <person name="Mesny F."/>
            <person name="Miyauchi S."/>
            <person name="Thiergart T."/>
            <person name="Pickel B."/>
            <person name="Atanasova L."/>
            <person name="Karlsson M."/>
            <person name="Huettel B."/>
            <person name="Barry K.W."/>
            <person name="Haridas S."/>
            <person name="Chen C."/>
            <person name="Bauer D."/>
            <person name="Andreopoulos W."/>
            <person name="Pangilinan J."/>
            <person name="LaButti K."/>
            <person name="Riley R."/>
            <person name="Lipzen A."/>
            <person name="Clum A."/>
            <person name="Drula E."/>
            <person name="Henrissat B."/>
            <person name="Kohler A."/>
            <person name="Grigoriev I.V."/>
            <person name="Martin F.M."/>
            <person name="Hacquard S."/>
        </authorList>
    </citation>
    <scope>NUCLEOTIDE SEQUENCE</scope>
    <source>
        <strain evidence="9">MPI-CAGE-AT-0016</strain>
    </source>
</reference>
<evidence type="ECO:0000259" key="8">
    <source>
        <dbReference type="PROSITE" id="PS51873"/>
    </source>
</evidence>